<proteinExistence type="inferred from homology"/>
<evidence type="ECO:0000313" key="7">
    <source>
        <dbReference type="EMBL" id="PSK97180.1"/>
    </source>
</evidence>
<evidence type="ECO:0000313" key="8">
    <source>
        <dbReference type="Proteomes" id="UP000240542"/>
    </source>
</evidence>
<dbReference type="InterPro" id="IPR027417">
    <property type="entry name" value="P-loop_NTPase"/>
</dbReference>
<feature type="domain" description="ABC transporter" evidence="6">
    <location>
        <begin position="9"/>
        <end position="240"/>
    </location>
</feature>
<dbReference type="GO" id="GO:0005524">
    <property type="term" value="F:ATP binding"/>
    <property type="evidence" value="ECO:0007669"/>
    <property type="project" value="UniProtKB-KW"/>
</dbReference>
<evidence type="ECO:0000256" key="2">
    <source>
        <dbReference type="ARBA" id="ARBA00022448"/>
    </source>
</evidence>
<evidence type="ECO:0000256" key="3">
    <source>
        <dbReference type="ARBA" id="ARBA00022741"/>
    </source>
</evidence>
<evidence type="ECO:0000256" key="4">
    <source>
        <dbReference type="ARBA" id="ARBA00022840"/>
    </source>
</evidence>
<comment type="caution">
    <text evidence="7">The sequence shown here is derived from an EMBL/GenBank/DDBJ whole genome shotgun (WGS) entry which is preliminary data.</text>
</comment>
<dbReference type="RefSeq" id="WP_106583567.1">
    <property type="nucleotide sequence ID" value="NZ_PYGA01000009.1"/>
</dbReference>
<keyword evidence="3" id="KW-0547">Nucleotide-binding</keyword>
<feature type="compositionally biased region" description="Basic residues" evidence="5">
    <location>
        <begin position="224"/>
        <end position="237"/>
    </location>
</feature>
<dbReference type="SUPFAM" id="SSF52540">
    <property type="entry name" value="P-loop containing nucleoside triphosphate hydrolases"/>
    <property type="match status" value="1"/>
</dbReference>
<dbReference type="PROSITE" id="PS50893">
    <property type="entry name" value="ABC_TRANSPORTER_2"/>
    <property type="match status" value="1"/>
</dbReference>
<gene>
    <name evidence="7" type="ORF">CLV63_109184</name>
</gene>
<comment type="similarity">
    <text evidence="1">Belongs to the ABC transporter superfamily.</text>
</comment>
<dbReference type="InterPro" id="IPR003593">
    <property type="entry name" value="AAA+_ATPase"/>
</dbReference>
<keyword evidence="8" id="KW-1185">Reference proteome</keyword>
<feature type="compositionally biased region" description="Basic and acidic residues" evidence="5">
    <location>
        <begin position="212"/>
        <end position="223"/>
    </location>
</feature>
<feature type="compositionally biased region" description="Low complexity" evidence="5">
    <location>
        <begin position="238"/>
        <end position="249"/>
    </location>
</feature>
<dbReference type="PANTHER" id="PTHR43335:SF4">
    <property type="entry name" value="ABC TRANSPORTER, ATP-BINDING PROTEIN"/>
    <property type="match status" value="1"/>
</dbReference>
<accession>A0A2P8DIY4</accession>
<dbReference type="Proteomes" id="UP000240542">
    <property type="component" value="Unassembled WGS sequence"/>
</dbReference>
<dbReference type="GO" id="GO:0016887">
    <property type="term" value="F:ATP hydrolysis activity"/>
    <property type="evidence" value="ECO:0007669"/>
    <property type="project" value="InterPro"/>
</dbReference>
<keyword evidence="2" id="KW-0813">Transport</keyword>
<organism evidence="7 8">
    <name type="scientific">Murinocardiopsis flavida</name>
    <dbReference type="NCBI Taxonomy" id="645275"/>
    <lineage>
        <taxon>Bacteria</taxon>
        <taxon>Bacillati</taxon>
        <taxon>Actinomycetota</taxon>
        <taxon>Actinomycetes</taxon>
        <taxon>Streptosporangiales</taxon>
        <taxon>Nocardiopsidaceae</taxon>
        <taxon>Murinocardiopsis</taxon>
    </lineage>
</organism>
<protein>
    <submittedName>
        <fullName evidence="7">ABC transporter family protein</fullName>
    </submittedName>
</protein>
<dbReference type="PANTHER" id="PTHR43335">
    <property type="entry name" value="ABC TRANSPORTER, ATP-BINDING PROTEIN"/>
    <property type="match status" value="1"/>
</dbReference>
<dbReference type="Gene3D" id="3.40.50.300">
    <property type="entry name" value="P-loop containing nucleotide triphosphate hydrolases"/>
    <property type="match status" value="1"/>
</dbReference>
<dbReference type="OrthoDB" id="3243210at2"/>
<feature type="region of interest" description="Disordered" evidence="5">
    <location>
        <begin position="201"/>
        <end position="268"/>
    </location>
</feature>
<evidence type="ECO:0000259" key="6">
    <source>
        <dbReference type="PROSITE" id="PS50893"/>
    </source>
</evidence>
<keyword evidence="4" id="KW-0067">ATP-binding</keyword>
<evidence type="ECO:0000256" key="5">
    <source>
        <dbReference type="SAM" id="MobiDB-lite"/>
    </source>
</evidence>
<sequence length="268" mass="28673">MRRATGVRVDAERLTLRTGEGQVYTGVDLSARPGTLTALRADAGEGRTALLLTLAGRMRPTSGSLTVDGHALPAKARQVRRISALGLSEGVNDLDERLRVREQLNERLLLRLRTATRPLRASALLAAGLDGIDPRRLVRDLSTAERRRLGIALALLDEPRLLLVDDVDAGLDPEHQAALWGTLADLADSGLTVIAACADTSHAPDPTATVPLHRDAETAEESRPRRRRGARRAKGRAAAKGTRAAGGRARLSELLRTDRSGGEGKGKP</sequence>
<dbReference type="SMART" id="SM00382">
    <property type="entry name" value="AAA"/>
    <property type="match status" value="1"/>
</dbReference>
<evidence type="ECO:0000256" key="1">
    <source>
        <dbReference type="ARBA" id="ARBA00005417"/>
    </source>
</evidence>
<dbReference type="EMBL" id="PYGA01000009">
    <property type="protein sequence ID" value="PSK97180.1"/>
    <property type="molecule type" value="Genomic_DNA"/>
</dbReference>
<feature type="compositionally biased region" description="Basic and acidic residues" evidence="5">
    <location>
        <begin position="250"/>
        <end position="268"/>
    </location>
</feature>
<dbReference type="InterPro" id="IPR003439">
    <property type="entry name" value="ABC_transporter-like_ATP-bd"/>
</dbReference>
<dbReference type="Pfam" id="PF00005">
    <property type="entry name" value="ABC_tran"/>
    <property type="match status" value="1"/>
</dbReference>
<reference evidence="7 8" key="1">
    <citation type="submission" date="2018-03" db="EMBL/GenBank/DDBJ databases">
        <title>Genomic Encyclopedia of Archaeal and Bacterial Type Strains, Phase II (KMG-II): from individual species to whole genera.</title>
        <authorList>
            <person name="Goeker M."/>
        </authorList>
    </citation>
    <scope>NUCLEOTIDE SEQUENCE [LARGE SCALE GENOMIC DNA]</scope>
    <source>
        <strain evidence="7 8">DSM 45312</strain>
    </source>
</reference>
<name>A0A2P8DIY4_9ACTN</name>
<dbReference type="AlphaFoldDB" id="A0A2P8DIY4"/>